<dbReference type="VEuPathDB" id="PlasmoDB:PocGH01_00097400"/>
<keyword evidence="2" id="KW-0812">Transmembrane</keyword>
<reference evidence="3 4" key="1">
    <citation type="submission" date="2016-06" db="EMBL/GenBank/DDBJ databases">
        <authorList>
            <consortium name="Pathogen Informatics"/>
        </authorList>
    </citation>
    <scope>NUCLEOTIDE SEQUENCE [LARGE SCALE GENOMIC DNA]</scope>
</reference>
<dbReference type="EMBL" id="FLRJ01000512">
    <property type="protein sequence ID" value="SBT73808.1"/>
    <property type="molecule type" value="Genomic_DNA"/>
</dbReference>
<protein>
    <submittedName>
        <fullName evidence="3">PIR protein</fullName>
    </submittedName>
</protein>
<feature type="region of interest" description="Disordered" evidence="1">
    <location>
        <begin position="233"/>
        <end position="262"/>
    </location>
</feature>
<evidence type="ECO:0000256" key="2">
    <source>
        <dbReference type="SAM" id="Phobius"/>
    </source>
</evidence>
<evidence type="ECO:0000256" key="1">
    <source>
        <dbReference type="SAM" id="MobiDB-lite"/>
    </source>
</evidence>
<organism evidence="3 4">
    <name type="scientific">Plasmodium ovale</name>
    <name type="common">malaria parasite P. ovale</name>
    <dbReference type="NCBI Taxonomy" id="36330"/>
    <lineage>
        <taxon>Eukaryota</taxon>
        <taxon>Sar</taxon>
        <taxon>Alveolata</taxon>
        <taxon>Apicomplexa</taxon>
        <taxon>Aconoidasida</taxon>
        <taxon>Haemosporida</taxon>
        <taxon>Plasmodiidae</taxon>
        <taxon>Plasmodium</taxon>
        <taxon>Plasmodium (Plasmodium)</taxon>
    </lineage>
</organism>
<keyword evidence="2" id="KW-0472">Membrane</keyword>
<evidence type="ECO:0000313" key="4">
    <source>
        <dbReference type="Proteomes" id="UP000243200"/>
    </source>
</evidence>
<sequence>MGDDTFESLKNKHTFVKNQDLKVIYEELENVCTEVNNYLYCTGPPDENTNNNKVKKLQYKFQGNKTKSLLYQGDFKLINADPSKWCTYFKYWIYDQVITNVFDDKDIMEVFQLLKHDGNEIGFSNGENYNTCKFSTFKIEEVKKMKLLYDYFENYDSTKNKSSINELICSSEYKNDLSEIIGFYNNRDTYCKQQTNLYCTELDECAKAYGFRNLSVLQCNGDNIHLPHAQASQSLDSSNGEHTGSSSPADTGENLQSNHGHMSGENVSIKTTVAYSLSVIGVFGFFLFLYKLTPLGSWLKKYILNITNNPNNIEQKVKHNLLENELEADNINFIEGSHYISYNPS</sequence>
<proteinExistence type="predicted"/>
<accession>A0A1C3KIX4</accession>
<dbReference type="AlphaFoldDB" id="A0A1C3KIX4"/>
<feature type="transmembrane region" description="Helical" evidence="2">
    <location>
        <begin position="273"/>
        <end position="292"/>
    </location>
</feature>
<dbReference type="Pfam" id="PF05795">
    <property type="entry name" value="Plasmodium_Vir"/>
    <property type="match status" value="2"/>
</dbReference>
<dbReference type="InterPro" id="IPR008780">
    <property type="entry name" value="Plasmodium_Vir"/>
</dbReference>
<keyword evidence="2" id="KW-1133">Transmembrane helix</keyword>
<dbReference type="OrthoDB" id="388072at2759"/>
<gene>
    <name evidence="3" type="primary">PowCR01_000154900</name>
    <name evidence="3" type="ORF">POWCR01_000154900</name>
</gene>
<evidence type="ECO:0000313" key="3">
    <source>
        <dbReference type="EMBL" id="SBT73808.1"/>
    </source>
</evidence>
<name>A0A1C3KIX4_PLAOA</name>
<dbReference type="Proteomes" id="UP000243200">
    <property type="component" value="Unassembled WGS sequence"/>
</dbReference>
<dbReference type="VEuPathDB" id="PlasmoDB:POWCR01_000154900"/>